<evidence type="ECO:0000313" key="2">
    <source>
        <dbReference type="Proteomes" id="UP000292685"/>
    </source>
</evidence>
<reference evidence="1 2" key="1">
    <citation type="submission" date="2019-02" db="EMBL/GenBank/DDBJ databases">
        <title>Sequencing the genomes of 1000 actinobacteria strains.</title>
        <authorList>
            <person name="Klenk H.-P."/>
        </authorList>
    </citation>
    <scope>NUCLEOTIDE SEQUENCE [LARGE SCALE GENOMIC DNA]</scope>
    <source>
        <strain evidence="1 2">DSM 17364</strain>
    </source>
</reference>
<evidence type="ECO:0000313" key="1">
    <source>
        <dbReference type="EMBL" id="RZU61445.1"/>
    </source>
</evidence>
<sequence>MLTTGDLLLFIDGLPKDIQADDPRLSMVAEAVNGFVDKLPHIERDAEGAWTTQTKMGALLVASRLWLRTESPSGIQKFGDGQIYISKFDPEAAKLLNTDEYSKPEAI</sequence>
<name>A0A4Q8ACS8_9MICC</name>
<gene>
    <name evidence="1" type="ORF">EV380_1015</name>
</gene>
<dbReference type="EMBL" id="SHLA01000001">
    <property type="protein sequence ID" value="RZU61445.1"/>
    <property type="molecule type" value="Genomic_DNA"/>
</dbReference>
<comment type="caution">
    <text evidence="1">The sequence shown here is derived from an EMBL/GenBank/DDBJ whole genome shotgun (WGS) entry which is preliminary data.</text>
</comment>
<dbReference type="AlphaFoldDB" id="A0A4Q8ACS8"/>
<protein>
    <recommendedName>
        <fullName evidence="3">Phage gp6-like head-tail connector protein</fullName>
    </recommendedName>
</protein>
<evidence type="ECO:0008006" key="3">
    <source>
        <dbReference type="Google" id="ProtNLM"/>
    </source>
</evidence>
<dbReference type="RefSeq" id="WP_130449776.1">
    <property type="nucleotide sequence ID" value="NZ_SHLA01000001.1"/>
</dbReference>
<accession>A0A4Q8ACS8</accession>
<dbReference type="OrthoDB" id="4425586at2"/>
<proteinExistence type="predicted"/>
<keyword evidence="2" id="KW-1185">Reference proteome</keyword>
<dbReference type="Proteomes" id="UP000292685">
    <property type="component" value="Unassembled WGS sequence"/>
</dbReference>
<organism evidence="1 2">
    <name type="scientific">Zhihengliuella halotolerans</name>
    <dbReference type="NCBI Taxonomy" id="370736"/>
    <lineage>
        <taxon>Bacteria</taxon>
        <taxon>Bacillati</taxon>
        <taxon>Actinomycetota</taxon>
        <taxon>Actinomycetes</taxon>
        <taxon>Micrococcales</taxon>
        <taxon>Micrococcaceae</taxon>
        <taxon>Zhihengliuella</taxon>
    </lineage>
</organism>